<dbReference type="EnsemblProtists" id="PYU1_T003565">
    <property type="protein sequence ID" value="PYU1_T003565"/>
    <property type="gene ID" value="PYU1_G003555"/>
</dbReference>
<reference evidence="3" key="2">
    <citation type="submission" date="2010-04" db="EMBL/GenBank/DDBJ databases">
        <authorList>
            <person name="Buell R."/>
            <person name="Hamilton J."/>
            <person name="Hostetler J."/>
        </authorList>
    </citation>
    <scope>NUCLEOTIDE SEQUENCE [LARGE SCALE GENOMIC DNA]</scope>
    <source>
        <strain evidence="3">DAOM:BR144</strain>
    </source>
</reference>
<proteinExistence type="inferred from homology"/>
<reference evidence="3" key="1">
    <citation type="journal article" date="2010" name="Genome Biol.">
        <title>Genome sequence of the necrotrophic plant pathogen Pythium ultimum reveals original pathogenicity mechanisms and effector repertoire.</title>
        <authorList>
            <person name="Levesque C.A."/>
            <person name="Brouwer H."/>
            <person name="Cano L."/>
            <person name="Hamilton J.P."/>
            <person name="Holt C."/>
            <person name="Huitema E."/>
            <person name="Raffaele S."/>
            <person name="Robideau G.P."/>
            <person name="Thines M."/>
            <person name="Win J."/>
            <person name="Zerillo M.M."/>
            <person name="Beakes G.W."/>
            <person name="Boore J.L."/>
            <person name="Busam D."/>
            <person name="Dumas B."/>
            <person name="Ferriera S."/>
            <person name="Fuerstenberg S.I."/>
            <person name="Gachon C.M."/>
            <person name="Gaulin E."/>
            <person name="Govers F."/>
            <person name="Grenville-Briggs L."/>
            <person name="Horner N."/>
            <person name="Hostetler J."/>
            <person name="Jiang R.H."/>
            <person name="Johnson J."/>
            <person name="Krajaejun T."/>
            <person name="Lin H."/>
            <person name="Meijer H.J."/>
            <person name="Moore B."/>
            <person name="Morris P."/>
            <person name="Phuntmart V."/>
            <person name="Puiu D."/>
            <person name="Shetty J."/>
            <person name="Stajich J.E."/>
            <person name="Tripathy S."/>
            <person name="Wawra S."/>
            <person name="van West P."/>
            <person name="Whitty B.R."/>
            <person name="Coutinho P.M."/>
            <person name="Henrissat B."/>
            <person name="Martin F."/>
            <person name="Thomas P.D."/>
            <person name="Tyler B.M."/>
            <person name="De Vries R.P."/>
            <person name="Kamoun S."/>
            <person name="Yandell M."/>
            <person name="Tisserat N."/>
            <person name="Buell C.R."/>
        </authorList>
    </citation>
    <scope>NUCLEOTIDE SEQUENCE</scope>
    <source>
        <strain evidence="3">DAOM:BR144</strain>
    </source>
</reference>
<dbReference type="Gene3D" id="2.40.160.200">
    <property type="entry name" value="LURP1-related"/>
    <property type="match status" value="1"/>
</dbReference>
<dbReference type="EMBL" id="GL376638">
    <property type="status" value="NOT_ANNOTATED_CDS"/>
    <property type="molecule type" value="Genomic_DNA"/>
</dbReference>
<dbReference type="PANTHER" id="PTHR31087">
    <property type="match status" value="1"/>
</dbReference>
<evidence type="ECO:0008006" key="4">
    <source>
        <dbReference type="Google" id="ProtNLM"/>
    </source>
</evidence>
<evidence type="ECO:0000256" key="1">
    <source>
        <dbReference type="ARBA" id="ARBA00005437"/>
    </source>
</evidence>
<dbReference type="InterPro" id="IPR025659">
    <property type="entry name" value="Tubby-like_C"/>
</dbReference>
<organism evidence="2 3">
    <name type="scientific">Globisporangium ultimum (strain ATCC 200006 / CBS 805.95 / DAOM BR144)</name>
    <name type="common">Pythium ultimum</name>
    <dbReference type="NCBI Taxonomy" id="431595"/>
    <lineage>
        <taxon>Eukaryota</taxon>
        <taxon>Sar</taxon>
        <taxon>Stramenopiles</taxon>
        <taxon>Oomycota</taxon>
        <taxon>Peronosporomycetes</taxon>
        <taxon>Pythiales</taxon>
        <taxon>Pythiaceae</taxon>
        <taxon>Globisporangium</taxon>
    </lineage>
</organism>
<dbReference type="VEuPathDB" id="FungiDB:PYU1_G003555"/>
<accession>K3WF24</accession>
<dbReference type="InterPro" id="IPR007612">
    <property type="entry name" value="LOR"/>
</dbReference>
<evidence type="ECO:0000313" key="2">
    <source>
        <dbReference type="EnsemblProtists" id="PYU1_T003565"/>
    </source>
</evidence>
<evidence type="ECO:0000313" key="3">
    <source>
        <dbReference type="Proteomes" id="UP000019132"/>
    </source>
</evidence>
<dbReference type="Pfam" id="PF04525">
    <property type="entry name" value="LOR"/>
    <property type="match status" value="1"/>
</dbReference>
<dbReference type="InterPro" id="IPR038595">
    <property type="entry name" value="LOR_sf"/>
</dbReference>
<sequence length="223" mass="24696">MGGKASTEKFLSQALVLQRDFPFLVNTRFCKSSTTVIKLTDNFWAKASGTDGYAVMDAYSENVIFRVQDSVPGVEHDERTQWLTDTFKIPVAHLKKARTTTTAYNVYIGKGNDNLLTQLEIQYVPFQRDALRAEYLDPITGAANRISVHGNWRQRTAFITLDRDTGKGHQPIAKVFRADGKSVKFGNADYNVVVAPGVDVALVVLVCAAMDDALQQSMVNTKA</sequence>
<dbReference type="InParanoid" id="K3WF24"/>
<dbReference type="SUPFAM" id="SSF54518">
    <property type="entry name" value="Tubby C-terminal domain-like"/>
    <property type="match status" value="1"/>
</dbReference>
<comment type="similarity">
    <text evidence="1">Belongs to the LOR family.</text>
</comment>
<dbReference type="HOGENOM" id="CLU_063146_1_0_1"/>
<name>K3WF24_GLOUD</name>
<dbReference type="eggNOG" id="ENOG502SMRI">
    <property type="taxonomic scope" value="Eukaryota"/>
</dbReference>
<keyword evidence="3" id="KW-1185">Reference proteome</keyword>
<dbReference type="OMA" id="ICAAMDD"/>
<dbReference type="AlphaFoldDB" id="K3WF24"/>
<dbReference type="Proteomes" id="UP000019132">
    <property type="component" value="Unassembled WGS sequence"/>
</dbReference>
<protein>
    <recommendedName>
        <fullName evidence="4">Tubby C-terminal domain-containing protein</fullName>
    </recommendedName>
</protein>
<dbReference type="PANTHER" id="PTHR31087:SF161">
    <property type="entry name" value="TUBBY C 2 FAMILY PROTEIN"/>
    <property type="match status" value="1"/>
</dbReference>
<reference evidence="2" key="3">
    <citation type="submission" date="2015-02" db="UniProtKB">
        <authorList>
            <consortium name="EnsemblProtists"/>
        </authorList>
    </citation>
    <scope>IDENTIFICATION</scope>
    <source>
        <strain evidence="2">DAOM BR144</strain>
    </source>
</reference>